<keyword evidence="3" id="KW-0813">Transport</keyword>
<accession>A0A377TMN2</accession>
<reference evidence="10 11" key="1">
    <citation type="submission" date="2018-06" db="EMBL/GenBank/DDBJ databases">
        <authorList>
            <consortium name="Pathogen Informatics"/>
            <person name="Doyle S."/>
        </authorList>
    </citation>
    <scope>NUCLEOTIDE SEQUENCE [LARGE SCALE GENOMIC DNA]</scope>
    <source>
        <strain evidence="10 11">NCTC9140</strain>
    </source>
</reference>
<dbReference type="GO" id="GO:0022857">
    <property type="term" value="F:transmembrane transporter activity"/>
    <property type="evidence" value="ECO:0007669"/>
    <property type="project" value="InterPro"/>
</dbReference>
<name>A0A377TMN2_KLEPN</name>
<feature type="transmembrane region" description="Helical" evidence="9">
    <location>
        <begin position="12"/>
        <end position="32"/>
    </location>
</feature>
<feature type="transmembrane region" description="Helical" evidence="9">
    <location>
        <begin position="157"/>
        <end position="179"/>
    </location>
</feature>
<dbReference type="Gene3D" id="1.10.3470.10">
    <property type="entry name" value="ABC transporter involved in vitamin B12 uptake, BtuC"/>
    <property type="match status" value="1"/>
</dbReference>
<keyword evidence="6 9" id="KW-1133">Transmembrane helix</keyword>
<feature type="transmembrane region" description="Helical" evidence="9">
    <location>
        <begin position="252"/>
        <end position="275"/>
    </location>
</feature>
<evidence type="ECO:0000256" key="5">
    <source>
        <dbReference type="ARBA" id="ARBA00022692"/>
    </source>
</evidence>
<dbReference type="Pfam" id="PF01032">
    <property type="entry name" value="FecCD"/>
    <property type="match status" value="1"/>
</dbReference>
<dbReference type="AlphaFoldDB" id="A0A377TMN2"/>
<dbReference type="Proteomes" id="UP000254938">
    <property type="component" value="Unassembled WGS sequence"/>
</dbReference>
<dbReference type="SUPFAM" id="SSF81345">
    <property type="entry name" value="ABC transporter involved in vitamin B12 uptake, BtuC"/>
    <property type="match status" value="1"/>
</dbReference>
<feature type="compositionally biased region" description="Low complexity" evidence="8">
    <location>
        <begin position="322"/>
        <end position="331"/>
    </location>
</feature>
<feature type="transmembrane region" description="Helical" evidence="9">
    <location>
        <begin position="97"/>
        <end position="119"/>
    </location>
</feature>
<dbReference type="EMBL" id="UGKQ01000007">
    <property type="protein sequence ID" value="STS80882.1"/>
    <property type="molecule type" value="Genomic_DNA"/>
</dbReference>
<evidence type="ECO:0000256" key="9">
    <source>
        <dbReference type="SAM" id="Phobius"/>
    </source>
</evidence>
<evidence type="ECO:0000256" key="8">
    <source>
        <dbReference type="SAM" id="MobiDB-lite"/>
    </source>
</evidence>
<protein>
    <submittedName>
        <fullName evidence="10">Iron(III) dicitrate transport system permease protein FecD</fullName>
    </submittedName>
</protein>
<feature type="region of interest" description="Disordered" evidence="8">
    <location>
        <begin position="310"/>
        <end position="331"/>
    </location>
</feature>
<evidence type="ECO:0000256" key="2">
    <source>
        <dbReference type="ARBA" id="ARBA00007935"/>
    </source>
</evidence>
<feature type="transmembrane region" description="Helical" evidence="9">
    <location>
        <begin position="287"/>
        <end position="306"/>
    </location>
</feature>
<evidence type="ECO:0000313" key="11">
    <source>
        <dbReference type="Proteomes" id="UP000254938"/>
    </source>
</evidence>
<dbReference type="PANTHER" id="PTHR30472:SF25">
    <property type="entry name" value="ABC TRANSPORTER PERMEASE PROTEIN MJ0876-RELATED"/>
    <property type="match status" value="1"/>
</dbReference>
<dbReference type="CDD" id="cd06550">
    <property type="entry name" value="TM_ABC_iron-siderophores_like"/>
    <property type="match status" value="1"/>
</dbReference>
<evidence type="ECO:0000313" key="10">
    <source>
        <dbReference type="EMBL" id="STS80882.1"/>
    </source>
</evidence>
<evidence type="ECO:0000256" key="6">
    <source>
        <dbReference type="ARBA" id="ARBA00022989"/>
    </source>
</evidence>
<dbReference type="GO" id="GO:0005886">
    <property type="term" value="C:plasma membrane"/>
    <property type="evidence" value="ECO:0007669"/>
    <property type="project" value="UniProtKB-SubCell"/>
</dbReference>
<keyword evidence="4" id="KW-1003">Cell membrane</keyword>
<comment type="subcellular location">
    <subcellularLocation>
        <location evidence="1">Cell membrane</location>
        <topology evidence="1">Multi-pass membrane protein</topology>
    </subcellularLocation>
</comment>
<evidence type="ECO:0000256" key="4">
    <source>
        <dbReference type="ARBA" id="ARBA00022475"/>
    </source>
</evidence>
<dbReference type="GO" id="GO:0033214">
    <property type="term" value="P:siderophore-iron import into cell"/>
    <property type="evidence" value="ECO:0007669"/>
    <property type="project" value="TreeGrafter"/>
</dbReference>
<evidence type="ECO:0000256" key="1">
    <source>
        <dbReference type="ARBA" id="ARBA00004651"/>
    </source>
</evidence>
<dbReference type="InterPro" id="IPR037294">
    <property type="entry name" value="ABC_BtuC-like"/>
</dbReference>
<keyword evidence="7 9" id="KW-0472">Membrane</keyword>
<evidence type="ECO:0000256" key="7">
    <source>
        <dbReference type="ARBA" id="ARBA00023136"/>
    </source>
</evidence>
<feature type="transmembrane region" description="Helical" evidence="9">
    <location>
        <begin position="125"/>
        <end position="145"/>
    </location>
</feature>
<dbReference type="FunFam" id="1.10.3470.10:FF:000001">
    <property type="entry name" value="Vitamin B12 ABC transporter permease BtuC"/>
    <property type="match status" value="1"/>
</dbReference>
<feature type="transmembrane region" description="Helical" evidence="9">
    <location>
        <begin position="199"/>
        <end position="218"/>
    </location>
</feature>
<gene>
    <name evidence="10" type="ORF">NCTC9140_02600</name>
</gene>
<dbReference type="PANTHER" id="PTHR30472">
    <property type="entry name" value="FERRIC ENTEROBACTIN TRANSPORT SYSTEM PERMEASE PROTEIN"/>
    <property type="match status" value="1"/>
</dbReference>
<evidence type="ECO:0000256" key="3">
    <source>
        <dbReference type="ARBA" id="ARBA00022448"/>
    </source>
</evidence>
<sequence>MDDYRRIVRRRLLLILLLALLIVASLLLDFMLGPSGLPLQSLWQTLTDPASADPGTRAIVWDIRLPYAVMAIIVGLALGLAGAEMQTILNNPLASPFTLGVSSAAAFGAALAIVLGIGLPGIPGQWFISANAFIFALLAALLLDGITRWTQVATSGVILFGIALVFTFNALVSMLQFIANEDTLQGLVFWTMGSIDRASWSKVAILLVALALVMPLSLRSAWKLTALRLGEDRAISFGINVRRLRLTTLLRISILSALSVAFVGPIGFIGLVAPHIARMLFGEDHRFYLPASALIGALVLSLASIASKKPDPRGHYSGGGSSLPWSGSRSF</sequence>
<feature type="transmembrane region" description="Helical" evidence="9">
    <location>
        <begin position="65"/>
        <end position="85"/>
    </location>
</feature>
<keyword evidence="5 9" id="KW-0812">Transmembrane</keyword>
<comment type="similarity">
    <text evidence="2">Belongs to the binding-protein-dependent transport system permease family. FecCD subfamily.</text>
</comment>
<organism evidence="10 11">
    <name type="scientific">Klebsiella pneumoniae</name>
    <dbReference type="NCBI Taxonomy" id="573"/>
    <lineage>
        <taxon>Bacteria</taxon>
        <taxon>Pseudomonadati</taxon>
        <taxon>Pseudomonadota</taxon>
        <taxon>Gammaproteobacteria</taxon>
        <taxon>Enterobacterales</taxon>
        <taxon>Enterobacteriaceae</taxon>
        <taxon>Klebsiella/Raoultella group</taxon>
        <taxon>Klebsiella</taxon>
        <taxon>Klebsiella pneumoniae complex</taxon>
    </lineage>
</organism>
<proteinExistence type="inferred from homology"/>
<dbReference type="InterPro" id="IPR000522">
    <property type="entry name" value="ABC_transptr_permease_BtuC"/>
</dbReference>